<accession>A0A8J3EQT1</accession>
<reference evidence="4" key="2">
    <citation type="submission" date="2020-09" db="EMBL/GenBank/DDBJ databases">
        <authorList>
            <person name="Sun Q."/>
            <person name="Zhou Y."/>
        </authorList>
    </citation>
    <scope>NUCLEOTIDE SEQUENCE</scope>
    <source>
        <strain evidence="4">CGMCC 1.14988</strain>
    </source>
</reference>
<proteinExistence type="inferred from homology"/>
<dbReference type="GO" id="GO:0004181">
    <property type="term" value="F:metallocarboxypeptidase activity"/>
    <property type="evidence" value="ECO:0007669"/>
    <property type="project" value="InterPro"/>
</dbReference>
<dbReference type="OrthoDB" id="9758209at2"/>
<dbReference type="Pfam" id="PF00246">
    <property type="entry name" value="Peptidase_M14"/>
    <property type="match status" value="1"/>
</dbReference>
<dbReference type="PROSITE" id="PS52035">
    <property type="entry name" value="PEPTIDASE_M14"/>
    <property type="match status" value="1"/>
</dbReference>
<comment type="similarity">
    <text evidence="1">Belongs to the peptidase M14 family.</text>
</comment>
<evidence type="ECO:0000313" key="4">
    <source>
        <dbReference type="EMBL" id="GGI03293.1"/>
    </source>
</evidence>
<dbReference type="EMBL" id="BMHA01000001">
    <property type="protein sequence ID" value="GGI03293.1"/>
    <property type="molecule type" value="Genomic_DNA"/>
</dbReference>
<gene>
    <name evidence="4" type="ORF">GCM10011354_03310</name>
</gene>
<evidence type="ECO:0000259" key="3">
    <source>
        <dbReference type="PROSITE" id="PS52035"/>
    </source>
</evidence>
<evidence type="ECO:0000256" key="2">
    <source>
        <dbReference type="SAM" id="MobiDB-lite"/>
    </source>
</evidence>
<sequence length="835" mass="90149">MLPLSVLAAAPVAAQEPTALDAQVAPRAAEQRGPALGRPGAWRPEPATPRAPLTGQPRNDVIEDVPVVPGDASIPLNLIPYHEIPAKLRELQASERVSVEIIGQSTQGRDLHLAVATSPMTDAEWQTWQELSDLRTEDPDAAIALLEAGGYDDWKSPLLVNNNIHGNEWEGTDASLQVLEELAFSDDPEVGALLDEHVLAFVITNNPDGRVNATRANAAGFDMNRDHITQSQPETRVIRDQIIRYDPLTFLDQHGYVGCTLIEPTTGPHGDNYEYDLYIRQALRNALAMEQAVVALGETRAGVTCNDGQGGQRTRIPYRDNTTGWDDWPPIFTPMYAMYHGVVGHTIEFPLNPRGVSNVADRHDRTRINTAVARATIEGNFAYVNANRLEVLADQLELYRRGVHGEPLRPIDDPRALELAAGANAETVEIELPRAYVIPVGDDQRSDPAAARLVQFLLDNDVEVHRVARPAAIGGTRYPAGTYVVDLHQAKRGLANTILDVGRDVTEDYPTMYDISAWSLGELWGASVERVDSGSLPDAALQPVQVPTVTGSVFPGNRSHWGLRVDGAQGVQAVNYLLEQGVSLSRTPDGTFVVPGSARAHAQTAANRFGVAFDLISPRAIREAQPFDTFRVGASGLFDEVYSLRRMGFDVTPISHAGFNNGTYAFDDFDALFVSTSTFNPTNLDATRQAAFEAWLGAGGSVVGRGSNGVLFNNRASLLDVTVANGPNGANGIVEVVNDPASQVTADAGPRSFVSAPRWFTAVGDGVQVDQRLADGDFFLAGHWIGQEAASGQPVVVSGTARGAEVTLFLTEPLYRTHPEGLFTQVAEALWSAAD</sequence>
<evidence type="ECO:0000256" key="1">
    <source>
        <dbReference type="PROSITE-ProRule" id="PRU01379"/>
    </source>
</evidence>
<keyword evidence="5" id="KW-1185">Reference proteome</keyword>
<dbReference type="Proteomes" id="UP000650511">
    <property type="component" value="Unassembled WGS sequence"/>
</dbReference>
<dbReference type="GO" id="GO:0006508">
    <property type="term" value="P:proteolysis"/>
    <property type="evidence" value="ECO:0007669"/>
    <property type="project" value="InterPro"/>
</dbReference>
<organism evidence="4 5">
    <name type="scientific">Egicoccus halophilus</name>
    <dbReference type="NCBI Taxonomy" id="1670830"/>
    <lineage>
        <taxon>Bacteria</taxon>
        <taxon>Bacillati</taxon>
        <taxon>Actinomycetota</taxon>
        <taxon>Nitriliruptoria</taxon>
        <taxon>Egicoccales</taxon>
        <taxon>Egicoccaceae</taxon>
        <taxon>Egicoccus</taxon>
    </lineage>
</organism>
<feature type="region of interest" description="Disordered" evidence="2">
    <location>
        <begin position="22"/>
        <end position="60"/>
    </location>
</feature>
<dbReference type="SMART" id="SM00631">
    <property type="entry name" value="Zn_pept"/>
    <property type="match status" value="1"/>
</dbReference>
<dbReference type="Gene3D" id="3.40.630.10">
    <property type="entry name" value="Zn peptidases"/>
    <property type="match status" value="1"/>
</dbReference>
<dbReference type="AlphaFoldDB" id="A0A8J3EQT1"/>
<protein>
    <recommendedName>
        <fullName evidence="3">Peptidase M14 domain-containing protein</fullName>
    </recommendedName>
</protein>
<evidence type="ECO:0000313" key="5">
    <source>
        <dbReference type="Proteomes" id="UP000650511"/>
    </source>
</evidence>
<comment type="caution">
    <text evidence="4">The sequence shown here is derived from an EMBL/GenBank/DDBJ whole genome shotgun (WGS) entry which is preliminary data.</text>
</comment>
<name>A0A8J3EQT1_9ACTN</name>
<feature type="domain" description="Peptidase M14" evidence="3">
    <location>
        <begin position="77"/>
        <end position="426"/>
    </location>
</feature>
<feature type="active site" description="Proton donor/acceptor" evidence="1">
    <location>
        <position position="397"/>
    </location>
</feature>
<dbReference type="GO" id="GO:0008270">
    <property type="term" value="F:zinc ion binding"/>
    <property type="evidence" value="ECO:0007669"/>
    <property type="project" value="InterPro"/>
</dbReference>
<dbReference type="RefSeq" id="WP_130648358.1">
    <property type="nucleotide sequence ID" value="NZ_BMHA01000001.1"/>
</dbReference>
<reference evidence="4" key="1">
    <citation type="journal article" date="2014" name="Int. J. Syst. Evol. Microbiol.">
        <title>Complete genome sequence of Corynebacterium casei LMG S-19264T (=DSM 44701T), isolated from a smear-ripened cheese.</title>
        <authorList>
            <consortium name="US DOE Joint Genome Institute (JGI-PGF)"/>
            <person name="Walter F."/>
            <person name="Albersmeier A."/>
            <person name="Kalinowski J."/>
            <person name="Ruckert C."/>
        </authorList>
    </citation>
    <scope>NUCLEOTIDE SEQUENCE</scope>
    <source>
        <strain evidence="4">CGMCC 1.14988</strain>
    </source>
</reference>
<dbReference type="SUPFAM" id="SSF53187">
    <property type="entry name" value="Zn-dependent exopeptidases"/>
    <property type="match status" value="1"/>
</dbReference>
<dbReference type="InterPro" id="IPR000834">
    <property type="entry name" value="Peptidase_M14"/>
</dbReference>